<dbReference type="Proteomes" id="UP000076577">
    <property type="component" value="Unassembled WGS sequence"/>
</dbReference>
<dbReference type="PROSITE" id="PS52006">
    <property type="entry name" value="GH64"/>
    <property type="match status" value="1"/>
</dbReference>
<dbReference type="STRING" id="989403.SAMN05421798_1691"/>
<comment type="caution">
    <text evidence="2">The sequence shown here is derived from an EMBL/GenBank/DDBJ whole genome shotgun (WGS) entry which is preliminary data.</text>
</comment>
<sequence>MSNLALTITNNPNSGAQSSEVHVCIVGQDPNDSKKIGNYNFTTNQFDFGDKSTWQLDPNNPSAVTTLDKIKSAINIPDVTSGRIYFSIYDNFQPFNYIGPMSDKSNKTLFDKIEFSVGSGTYINSTSVDFYGISYVISGIDIKSQSSVSYGFNQKRSAVITALGKLPNPPQSQQIGNTDIMKKTFMTNDSKEVLRVLSPKSMMYGDWGSNSDEQKLWALRYAQFLNDYIAKHCFVQNRKFWFFGKDHYNTGDTPYFGKVSSRSDVVSLWTDESCTQPYSVQTLPKPVTQLNESNIFANYANVTGVDPQYINWGYLLLGNVAGSEAANHWQQDPVCLSIMVSICRGVMHLQNVPSPFDPQNPPWNDPTKQIWTKPAQYYMGDGNGNSTNDFPIFYYARILHQLGLNGRAYALSQDDVYGSDTTIHMTSNSSATIELFGLDRC</sequence>
<evidence type="ECO:0000313" key="3">
    <source>
        <dbReference type="Proteomes" id="UP000076577"/>
    </source>
</evidence>
<dbReference type="InterPro" id="IPR032477">
    <property type="entry name" value="Glyco_hydro_64"/>
</dbReference>
<dbReference type="AlphaFoldDB" id="A0A165TXJ9"/>
<name>A0A165TXJ9_9HYPH</name>
<feature type="domain" description="GH64" evidence="1">
    <location>
        <begin position="1"/>
        <end position="437"/>
    </location>
</feature>
<dbReference type="InterPro" id="IPR037176">
    <property type="entry name" value="Osmotin/thaumatin-like_sf"/>
</dbReference>
<evidence type="ECO:0000259" key="1">
    <source>
        <dbReference type="PROSITE" id="PS52006"/>
    </source>
</evidence>
<dbReference type="Gene3D" id="2.60.110.10">
    <property type="entry name" value="Thaumatin"/>
    <property type="match status" value="2"/>
</dbReference>
<gene>
    <name evidence="2" type="ORF">PsAD2_04178</name>
</gene>
<dbReference type="OrthoDB" id="9758603at2"/>
<dbReference type="EMBL" id="LMCB01000133">
    <property type="protein sequence ID" value="KZL07809.1"/>
    <property type="molecule type" value="Genomic_DNA"/>
</dbReference>
<reference evidence="2 3" key="1">
    <citation type="journal article" date="2016" name="Front. Microbiol.">
        <title>Comparative Genomic Analysis Reveals a Diverse Repertoire of Genes Involved in Prokaryote-Eukaryote Interactions within the Pseudovibrio Genus.</title>
        <authorList>
            <person name="Romano S."/>
            <person name="Fernandez-Guerra A."/>
            <person name="Reen F.J."/>
            <person name="Glockner F.O."/>
            <person name="Crowley S.P."/>
            <person name="O'Sullivan O."/>
            <person name="Cotter P.D."/>
            <person name="Adams C."/>
            <person name="Dobson A.D."/>
            <person name="O'Gara F."/>
        </authorList>
    </citation>
    <scope>NUCLEOTIDE SEQUENCE [LARGE SCALE GENOMIC DNA]</scope>
    <source>
        <strain evidence="2 3">Ad2</strain>
    </source>
</reference>
<dbReference type="PATRIC" id="fig|989403.3.peg.4562"/>
<dbReference type="Pfam" id="PF16483">
    <property type="entry name" value="Glyco_hydro_64"/>
    <property type="match status" value="1"/>
</dbReference>
<evidence type="ECO:0000313" key="2">
    <source>
        <dbReference type="EMBL" id="KZL07809.1"/>
    </source>
</evidence>
<protein>
    <recommendedName>
        <fullName evidence="1">GH64 domain-containing protein</fullName>
    </recommendedName>
</protein>
<accession>A0A165TXJ9</accession>
<dbReference type="RefSeq" id="WP_068010295.1">
    <property type="nucleotide sequence ID" value="NZ_FOFM01000069.1"/>
</dbReference>
<keyword evidence="3" id="KW-1185">Reference proteome</keyword>
<organism evidence="2 3">
    <name type="scientific">Pseudovibrio axinellae</name>
    <dbReference type="NCBI Taxonomy" id="989403"/>
    <lineage>
        <taxon>Bacteria</taxon>
        <taxon>Pseudomonadati</taxon>
        <taxon>Pseudomonadota</taxon>
        <taxon>Alphaproteobacteria</taxon>
        <taxon>Hyphomicrobiales</taxon>
        <taxon>Stappiaceae</taxon>
        <taxon>Pseudovibrio</taxon>
    </lineage>
</organism>
<proteinExistence type="predicted"/>